<reference evidence="4 5" key="1">
    <citation type="journal article" date="2012" name="Proc. Natl. Acad. Sci. U.S.A.">
        <title>Comparative genomics of Ceriporiopsis subvermispora and Phanerochaete chrysosporium provide insight into selective ligninolysis.</title>
        <authorList>
            <person name="Fernandez-Fueyo E."/>
            <person name="Ruiz-Duenas F.J."/>
            <person name="Ferreira P."/>
            <person name="Floudas D."/>
            <person name="Hibbett D.S."/>
            <person name="Canessa P."/>
            <person name="Larrondo L.F."/>
            <person name="James T.Y."/>
            <person name="Seelenfreund D."/>
            <person name="Lobos S."/>
            <person name="Polanco R."/>
            <person name="Tello M."/>
            <person name="Honda Y."/>
            <person name="Watanabe T."/>
            <person name="Watanabe T."/>
            <person name="Ryu J.S."/>
            <person name="Kubicek C.P."/>
            <person name="Schmoll M."/>
            <person name="Gaskell J."/>
            <person name="Hammel K.E."/>
            <person name="St John F.J."/>
            <person name="Vanden Wymelenberg A."/>
            <person name="Sabat G."/>
            <person name="Splinter BonDurant S."/>
            <person name="Syed K."/>
            <person name="Yadav J.S."/>
            <person name="Doddapaneni H."/>
            <person name="Subramanian V."/>
            <person name="Lavin J.L."/>
            <person name="Oguiza J.A."/>
            <person name="Perez G."/>
            <person name="Pisabarro A.G."/>
            <person name="Ramirez L."/>
            <person name="Santoyo F."/>
            <person name="Master E."/>
            <person name="Coutinho P.M."/>
            <person name="Henrissat B."/>
            <person name="Lombard V."/>
            <person name="Magnuson J.K."/>
            <person name="Kuees U."/>
            <person name="Hori C."/>
            <person name="Igarashi K."/>
            <person name="Samejima M."/>
            <person name="Held B.W."/>
            <person name="Barry K.W."/>
            <person name="LaButti K.M."/>
            <person name="Lapidus A."/>
            <person name="Lindquist E.A."/>
            <person name="Lucas S.M."/>
            <person name="Riley R."/>
            <person name="Salamov A.A."/>
            <person name="Hoffmeister D."/>
            <person name="Schwenk D."/>
            <person name="Hadar Y."/>
            <person name="Yarden O."/>
            <person name="de Vries R.P."/>
            <person name="Wiebenga A."/>
            <person name="Stenlid J."/>
            <person name="Eastwood D."/>
            <person name="Grigoriev I.V."/>
            <person name="Berka R.M."/>
            <person name="Blanchette R.A."/>
            <person name="Kersten P."/>
            <person name="Martinez A.T."/>
            <person name="Vicuna R."/>
            <person name="Cullen D."/>
        </authorList>
    </citation>
    <scope>NUCLEOTIDE SEQUENCE [LARGE SCALE GENOMIC DNA]</scope>
    <source>
        <strain evidence="4 5">B</strain>
    </source>
</reference>
<feature type="domain" description="GATA-type" evidence="3">
    <location>
        <begin position="295"/>
        <end position="348"/>
    </location>
</feature>
<protein>
    <recommendedName>
        <fullName evidence="3">GATA-type domain-containing protein</fullName>
    </recommendedName>
</protein>
<keyword evidence="1" id="KW-0863">Zinc-finger</keyword>
<feature type="compositionally biased region" description="Polar residues" evidence="2">
    <location>
        <begin position="477"/>
        <end position="486"/>
    </location>
</feature>
<feature type="region of interest" description="Disordered" evidence="2">
    <location>
        <begin position="337"/>
        <end position="542"/>
    </location>
</feature>
<name>M2QTX4_CERS8</name>
<evidence type="ECO:0000313" key="5">
    <source>
        <dbReference type="Proteomes" id="UP000016930"/>
    </source>
</evidence>
<dbReference type="GO" id="GO:0006355">
    <property type="term" value="P:regulation of DNA-templated transcription"/>
    <property type="evidence" value="ECO:0007669"/>
    <property type="project" value="InterPro"/>
</dbReference>
<keyword evidence="1" id="KW-0862">Zinc</keyword>
<dbReference type="GO" id="GO:0043565">
    <property type="term" value="F:sequence-specific DNA binding"/>
    <property type="evidence" value="ECO:0007669"/>
    <property type="project" value="InterPro"/>
</dbReference>
<dbReference type="CDD" id="cd00202">
    <property type="entry name" value="ZnF_GATA"/>
    <property type="match status" value="1"/>
</dbReference>
<evidence type="ECO:0000313" key="4">
    <source>
        <dbReference type="EMBL" id="EMD40513.1"/>
    </source>
</evidence>
<dbReference type="SUPFAM" id="SSF57716">
    <property type="entry name" value="Glucocorticoid receptor-like (DNA-binding domain)"/>
    <property type="match status" value="1"/>
</dbReference>
<feature type="compositionally biased region" description="Polar residues" evidence="2">
    <location>
        <begin position="7"/>
        <end position="42"/>
    </location>
</feature>
<dbReference type="SMART" id="SM00401">
    <property type="entry name" value="ZnF_GATA"/>
    <property type="match status" value="1"/>
</dbReference>
<dbReference type="Gene3D" id="3.30.50.10">
    <property type="entry name" value="Erythroid Transcription Factor GATA-1, subunit A"/>
    <property type="match status" value="1"/>
</dbReference>
<dbReference type="OrthoDB" id="515401at2759"/>
<feature type="region of interest" description="Disordered" evidence="2">
    <location>
        <begin position="1"/>
        <end position="42"/>
    </location>
</feature>
<gene>
    <name evidence="4" type="ORF">CERSUDRAFT_80180</name>
</gene>
<proteinExistence type="predicted"/>
<keyword evidence="5" id="KW-1185">Reference proteome</keyword>
<accession>M2QTX4</accession>
<feature type="compositionally biased region" description="Low complexity" evidence="2">
    <location>
        <begin position="403"/>
        <end position="424"/>
    </location>
</feature>
<keyword evidence="1" id="KW-0479">Metal-binding</keyword>
<dbReference type="STRING" id="914234.M2QTX4"/>
<sequence length="542" mass="59867">MDALQFDSYTSYSDASTPRTPSPRTSICSDDMQSFHSPPNYKSSIDLHVPRNIFEHPGDEHGIVPESHTLESAHMWTAPYPGSYHPGPGSRGSLLEELYDHDIDHSMSHDVYDHPQSHHQAEPVYQHAGWSHPEQHIPQHSMRHMHDVTMTRRATFPYVRQDRGDAMYAPSPPFMSDHDSLGGSPYGSRPGTMYSEPLPMDGSPHMMGEQLHHGLDPEPFAHSVSMHSSPHIGYHDFHHPLDIKTEDAPVMVPSQAYCRPTSAGMHPLPCLSPHAGLLVQHTDDAASKETQYLRRRCFNCHTTEPPSWRRSTLNPGKIVCNKCGLYERTHLRPRPLRFDELRAGSKTRKQPKVGGSPKAGKMTQMVKKEPGEGESPMMPRRSSVSSSASSVHSASSDWDDNVSAYSGSSAPPSSFNSPAASTFPIPRDPNSQSPPLPRDGGIRLPNAPLSDIASLQHPSTLPSPPMPRKSATAPTPFYSQQQQQAELYSRRGSLPPDMQRQNGPSPLDVPLPEVTGWQSVPLSDLSTKPLVKSRSNSLRSVA</sequence>
<organism evidence="4 5">
    <name type="scientific">Ceriporiopsis subvermispora (strain B)</name>
    <name type="common">White-rot fungus</name>
    <name type="synonym">Gelatoporia subvermispora</name>
    <dbReference type="NCBI Taxonomy" id="914234"/>
    <lineage>
        <taxon>Eukaryota</taxon>
        <taxon>Fungi</taxon>
        <taxon>Dikarya</taxon>
        <taxon>Basidiomycota</taxon>
        <taxon>Agaricomycotina</taxon>
        <taxon>Agaricomycetes</taxon>
        <taxon>Polyporales</taxon>
        <taxon>Gelatoporiaceae</taxon>
        <taxon>Gelatoporia</taxon>
    </lineage>
</organism>
<dbReference type="AlphaFoldDB" id="M2QTX4"/>
<dbReference type="PROSITE" id="PS50114">
    <property type="entry name" value="GATA_ZN_FINGER_2"/>
    <property type="match status" value="1"/>
</dbReference>
<dbReference type="InterPro" id="IPR000679">
    <property type="entry name" value="Znf_GATA"/>
</dbReference>
<dbReference type="HOGENOM" id="CLU_037436_0_0_1"/>
<dbReference type="InterPro" id="IPR013088">
    <property type="entry name" value="Znf_NHR/GATA"/>
</dbReference>
<evidence type="ECO:0000259" key="3">
    <source>
        <dbReference type="PROSITE" id="PS50114"/>
    </source>
</evidence>
<dbReference type="Pfam" id="PF00320">
    <property type="entry name" value="GATA"/>
    <property type="match status" value="1"/>
</dbReference>
<feature type="compositionally biased region" description="Polar residues" evidence="2">
    <location>
        <begin position="516"/>
        <end position="526"/>
    </location>
</feature>
<feature type="compositionally biased region" description="Low complexity" evidence="2">
    <location>
        <begin position="375"/>
        <end position="396"/>
    </location>
</feature>
<evidence type="ECO:0000256" key="2">
    <source>
        <dbReference type="SAM" id="MobiDB-lite"/>
    </source>
</evidence>
<feature type="compositionally biased region" description="Polar residues" evidence="2">
    <location>
        <begin position="533"/>
        <end position="542"/>
    </location>
</feature>
<dbReference type="EMBL" id="KB445792">
    <property type="protein sequence ID" value="EMD40513.1"/>
    <property type="molecule type" value="Genomic_DNA"/>
</dbReference>
<evidence type="ECO:0000256" key="1">
    <source>
        <dbReference type="PROSITE-ProRule" id="PRU00094"/>
    </source>
</evidence>
<feature type="region of interest" description="Disordered" evidence="2">
    <location>
        <begin position="176"/>
        <end position="202"/>
    </location>
</feature>
<dbReference type="Proteomes" id="UP000016930">
    <property type="component" value="Unassembled WGS sequence"/>
</dbReference>
<dbReference type="GO" id="GO:0008270">
    <property type="term" value="F:zinc ion binding"/>
    <property type="evidence" value="ECO:0007669"/>
    <property type="project" value="UniProtKB-KW"/>
</dbReference>